<proteinExistence type="predicted"/>
<dbReference type="EMBL" id="MHLU01000097">
    <property type="protein sequence ID" value="OGZ18368.1"/>
    <property type="molecule type" value="Genomic_DNA"/>
</dbReference>
<evidence type="ECO:0000313" key="2">
    <source>
        <dbReference type="Proteomes" id="UP000178106"/>
    </source>
</evidence>
<reference evidence="1 2" key="1">
    <citation type="journal article" date="2016" name="Nat. Commun.">
        <title>Thousands of microbial genomes shed light on interconnected biogeochemical processes in an aquifer system.</title>
        <authorList>
            <person name="Anantharaman K."/>
            <person name="Brown C.T."/>
            <person name="Hug L.A."/>
            <person name="Sharon I."/>
            <person name="Castelle C.J."/>
            <person name="Probst A.J."/>
            <person name="Thomas B.C."/>
            <person name="Singh A."/>
            <person name="Wilkins M.J."/>
            <person name="Karaoz U."/>
            <person name="Brodie E.L."/>
            <person name="Williams K.H."/>
            <person name="Hubbard S.S."/>
            <person name="Banfield J.F."/>
        </authorList>
    </citation>
    <scope>NUCLEOTIDE SEQUENCE [LARGE SCALE GENOMIC DNA]</scope>
</reference>
<protein>
    <submittedName>
        <fullName evidence="1">Uncharacterized protein</fullName>
    </submittedName>
</protein>
<gene>
    <name evidence="1" type="ORF">A2494_03560</name>
</gene>
<dbReference type="AlphaFoldDB" id="A0A1G2DZJ7"/>
<comment type="caution">
    <text evidence="1">The sequence shown here is derived from an EMBL/GenBank/DDBJ whole genome shotgun (WGS) entry which is preliminary data.</text>
</comment>
<name>A0A1G2DZJ7_9BACT</name>
<sequence length="86" mass="10328">MRQLPVSLRKNLGALKKNLRRFRLGSIWIYKTIWNTLEFLHTFPDDMQTVQLLERSIYEMFVKVGVLYSLIFSKGIHLFPNHDYLK</sequence>
<dbReference type="Proteomes" id="UP000178106">
    <property type="component" value="Unassembled WGS sequence"/>
</dbReference>
<evidence type="ECO:0000313" key="1">
    <source>
        <dbReference type="EMBL" id="OGZ18368.1"/>
    </source>
</evidence>
<organism evidence="1 2">
    <name type="scientific">Candidatus Lloydbacteria bacterium RIFOXYC12_FULL_46_25</name>
    <dbReference type="NCBI Taxonomy" id="1798670"/>
    <lineage>
        <taxon>Bacteria</taxon>
        <taxon>Candidatus Lloydiibacteriota</taxon>
    </lineage>
</organism>
<accession>A0A1G2DZJ7</accession>